<dbReference type="RefSeq" id="WP_201831723.1">
    <property type="nucleotide sequence ID" value="NZ_JAERRK010000002.1"/>
</dbReference>
<evidence type="ECO:0000313" key="2">
    <source>
        <dbReference type="Proteomes" id="UP000661858"/>
    </source>
</evidence>
<evidence type="ECO:0000313" key="1">
    <source>
        <dbReference type="EMBL" id="MBL1081167.1"/>
    </source>
</evidence>
<sequence length="189" mass="21205">MAAEETSGGGAGEVPGARLDEVMPQWHFRKRPHRVRIDGPGEAVLRAVTEVTWSEVPLFCTLLRVASFGRVRRDPGRAVLEEFLSSGFTTLMRDDRELVLAAVSGGEPFPPHDADGARVAWFRDYAEPASTKVAFDFRFVDGVLSTETRVFGADEAARGRFRRYWSLIRLPAGLVRREILHAVRRRVQQ</sequence>
<protein>
    <recommendedName>
        <fullName evidence="3">DUF2867 domain-containing protein</fullName>
    </recommendedName>
</protein>
<name>A0A937EEZ8_9ACTN</name>
<dbReference type="Proteomes" id="UP000661858">
    <property type="component" value="Unassembled WGS sequence"/>
</dbReference>
<reference evidence="1" key="1">
    <citation type="submission" date="2021-01" db="EMBL/GenBank/DDBJ databases">
        <title>WGS of actinomycetes isolated from Thailand.</title>
        <authorList>
            <person name="Thawai C."/>
        </authorList>
    </citation>
    <scope>NUCLEOTIDE SEQUENCE</scope>
    <source>
        <strain evidence="1">RCU-197</strain>
    </source>
</reference>
<organism evidence="1 2">
    <name type="scientific">Streptomyces actinomycinicus</name>
    <dbReference type="NCBI Taxonomy" id="1695166"/>
    <lineage>
        <taxon>Bacteria</taxon>
        <taxon>Bacillati</taxon>
        <taxon>Actinomycetota</taxon>
        <taxon>Actinomycetes</taxon>
        <taxon>Kitasatosporales</taxon>
        <taxon>Streptomycetaceae</taxon>
        <taxon>Streptomyces</taxon>
    </lineage>
</organism>
<accession>A0A937EEZ8</accession>
<dbReference type="EMBL" id="JAERRK010000002">
    <property type="protein sequence ID" value="MBL1081167.1"/>
    <property type="molecule type" value="Genomic_DNA"/>
</dbReference>
<gene>
    <name evidence="1" type="ORF">JK359_04110</name>
</gene>
<keyword evidence="2" id="KW-1185">Reference proteome</keyword>
<dbReference type="AlphaFoldDB" id="A0A937EEZ8"/>
<proteinExistence type="predicted"/>
<evidence type="ECO:0008006" key="3">
    <source>
        <dbReference type="Google" id="ProtNLM"/>
    </source>
</evidence>
<comment type="caution">
    <text evidence="1">The sequence shown here is derived from an EMBL/GenBank/DDBJ whole genome shotgun (WGS) entry which is preliminary data.</text>
</comment>